<dbReference type="InterPro" id="IPR033778">
    <property type="entry name" value="CPCFC"/>
</dbReference>
<proteinExistence type="predicted"/>
<protein>
    <recommendedName>
        <fullName evidence="2">Cuticle protein CPCFC domain-containing protein</fullName>
    </recommendedName>
</protein>
<dbReference type="AlphaFoldDB" id="A0A9P0HKN2"/>
<accession>A0A9P0HKN2</accession>
<evidence type="ECO:0000256" key="1">
    <source>
        <dbReference type="SAM" id="SignalP"/>
    </source>
</evidence>
<sequence>MFKQLFHILLLIAVALVASSSAREYPPGISPALCPDYPFCDNRLIALHSPVPYTAPGFPANVNPAGCPNYPYCN</sequence>
<gene>
    <name evidence="3" type="ORF">NEZAVI_LOCUS12316</name>
</gene>
<dbReference type="Proteomes" id="UP001152798">
    <property type="component" value="Chromosome 5"/>
</dbReference>
<dbReference type="GO" id="GO:0042302">
    <property type="term" value="F:structural constituent of cuticle"/>
    <property type="evidence" value="ECO:0007669"/>
    <property type="project" value="InterPro"/>
</dbReference>
<feature type="chain" id="PRO_5040439291" description="Cuticle protein CPCFC domain-containing protein" evidence="1">
    <location>
        <begin position="23"/>
        <end position="74"/>
    </location>
</feature>
<organism evidence="3 4">
    <name type="scientific">Nezara viridula</name>
    <name type="common">Southern green stink bug</name>
    <name type="synonym">Cimex viridulus</name>
    <dbReference type="NCBI Taxonomy" id="85310"/>
    <lineage>
        <taxon>Eukaryota</taxon>
        <taxon>Metazoa</taxon>
        <taxon>Ecdysozoa</taxon>
        <taxon>Arthropoda</taxon>
        <taxon>Hexapoda</taxon>
        <taxon>Insecta</taxon>
        <taxon>Pterygota</taxon>
        <taxon>Neoptera</taxon>
        <taxon>Paraneoptera</taxon>
        <taxon>Hemiptera</taxon>
        <taxon>Heteroptera</taxon>
        <taxon>Panheteroptera</taxon>
        <taxon>Pentatomomorpha</taxon>
        <taxon>Pentatomoidea</taxon>
        <taxon>Pentatomidae</taxon>
        <taxon>Pentatominae</taxon>
        <taxon>Nezara</taxon>
    </lineage>
</organism>
<evidence type="ECO:0000313" key="4">
    <source>
        <dbReference type="Proteomes" id="UP001152798"/>
    </source>
</evidence>
<feature type="signal peptide" evidence="1">
    <location>
        <begin position="1"/>
        <end position="22"/>
    </location>
</feature>
<dbReference type="Pfam" id="PF17223">
    <property type="entry name" value="CPCFC"/>
    <property type="match status" value="1"/>
</dbReference>
<feature type="domain" description="Cuticle protein CPCFC" evidence="2">
    <location>
        <begin position="58"/>
        <end position="74"/>
    </location>
</feature>
<reference evidence="3" key="1">
    <citation type="submission" date="2022-01" db="EMBL/GenBank/DDBJ databases">
        <authorList>
            <person name="King R."/>
        </authorList>
    </citation>
    <scope>NUCLEOTIDE SEQUENCE</scope>
</reference>
<keyword evidence="4" id="KW-1185">Reference proteome</keyword>
<evidence type="ECO:0000313" key="3">
    <source>
        <dbReference type="EMBL" id="CAH1403758.1"/>
    </source>
</evidence>
<keyword evidence="1" id="KW-0732">Signal</keyword>
<dbReference type="OrthoDB" id="8186685at2759"/>
<name>A0A9P0HKN2_NEZVI</name>
<dbReference type="EMBL" id="OV725081">
    <property type="protein sequence ID" value="CAH1403758.1"/>
    <property type="molecule type" value="Genomic_DNA"/>
</dbReference>
<evidence type="ECO:0000259" key="2">
    <source>
        <dbReference type="Pfam" id="PF17223"/>
    </source>
</evidence>